<dbReference type="CDD" id="cd16899">
    <property type="entry name" value="LYZ_C_invert"/>
    <property type="match status" value="1"/>
</dbReference>
<dbReference type="PANTHER" id="PTHR11407">
    <property type="entry name" value="LYSOZYME C"/>
    <property type="match status" value="1"/>
</dbReference>
<keyword evidence="10" id="KW-1185">Reference proteome</keyword>
<feature type="signal peptide" evidence="7">
    <location>
        <begin position="1"/>
        <end position="23"/>
    </location>
</feature>
<dbReference type="Pfam" id="PF00062">
    <property type="entry name" value="Lys"/>
    <property type="match status" value="1"/>
</dbReference>
<keyword evidence="4" id="KW-1015">Disulfide bond</keyword>
<accession>A0AAV8WFV4</accession>
<dbReference type="Gene3D" id="1.10.530.10">
    <property type="match status" value="1"/>
</dbReference>
<reference evidence="9 10" key="1">
    <citation type="journal article" date="2023" name="Insect Mol. Biol.">
        <title>Genome sequencing provides insights into the evolution of gene families encoding plant cell wall-degrading enzymes in longhorned beetles.</title>
        <authorList>
            <person name="Shin N.R."/>
            <person name="Okamura Y."/>
            <person name="Kirsch R."/>
            <person name="Pauchet Y."/>
        </authorList>
    </citation>
    <scope>NUCLEOTIDE SEQUENCE [LARGE SCALE GENOMIC DNA]</scope>
    <source>
        <strain evidence="9">EAD_L_NR</strain>
    </source>
</reference>
<dbReference type="PANTHER" id="PTHR11407:SF63">
    <property type="entry name" value="LYSOZYME C"/>
    <property type="match status" value="1"/>
</dbReference>
<dbReference type="EMBL" id="JANEYG010000001">
    <property type="protein sequence ID" value="KAJ8925448.1"/>
    <property type="molecule type" value="Genomic_DNA"/>
</dbReference>
<dbReference type="PRINTS" id="PR00135">
    <property type="entry name" value="LYZLACT"/>
</dbReference>
<keyword evidence="3" id="KW-0081">Bacteriolytic enzyme</keyword>
<gene>
    <name evidence="9" type="ORF">NQ315_009281</name>
</gene>
<name>A0AAV8WFV4_9CUCU</name>
<dbReference type="GO" id="GO:0003796">
    <property type="term" value="F:lysozyme activity"/>
    <property type="evidence" value="ECO:0007669"/>
    <property type="project" value="UniProtKB-EC"/>
</dbReference>
<evidence type="ECO:0000256" key="4">
    <source>
        <dbReference type="ARBA" id="ARBA00023157"/>
    </source>
</evidence>
<evidence type="ECO:0000256" key="6">
    <source>
        <dbReference type="RuleBase" id="RU004440"/>
    </source>
</evidence>
<evidence type="ECO:0000256" key="3">
    <source>
        <dbReference type="ARBA" id="ARBA00022638"/>
    </source>
</evidence>
<evidence type="ECO:0000259" key="8">
    <source>
        <dbReference type="PROSITE" id="PS00128"/>
    </source>
</evidence>
<dbReference type="SMART" id="SM00263">
    <property type="entry name" value="LYZ1"/>
    <property type="match status" value="1"/>
</dbReference>
<dbReference type="PROSITE" id="PS51348">
    <property type="entry name" value="GLYCOSYL_HYDROL_F22_2"/>
    <property type="match status" value="1"/>
</dbReference>
<dbReference type="Proteomes" id="UP001159042">
    <property type="component" value="Unassembled WGS sequence"/>
</dbReference>
<keyword evidence="5" id="KW-0378">Hydrolase</keyword>
<keyword evidence="3" id="KW-0929">Antimicrobial</keyword>
<dbReference type="AlphaFoldDB" id="A0AAV8WFV4"/>
<feature type="chain" id="PRO_5043339416" description="lysozyme" evidence="7">
    <location>
        <begin position="24"/>
        <end position="142"/>
    </location>
</feature>
<evidence type="ECO:0000256" key="1">
    <source>
        <dbReference type="ARBA" id="ARBA00000632"/>
    </source>
</evidence>
<dbReference type="SUPFAM" id="SSF53955">
    <property type="entry name" value="Lysozyme-like"/>
    <property type="match status" value="1"/>
</dbReference>
<dbReference type="GO" id="GO:0042742">
    <property type="term" value="P:defense response to bacterium"/>
    <property type="evidence" value="ECO:0007669"/>
    <property type="project" value="UniProtKB-KW"/>
</dbReference>
<organism evidence="9 10">
    <name type="scientific">Exocentrus adspersus</name>
    <dbReference type="NCBI Taxonomy" id="1586481"/>
    <lineage>
        <taxon>Eukaryota</taxon>
        <taxon>Metazoa</taxon>
        <taxon>Ecdysozoa</taxon>
        <taxon>Arthropoda</taxon>
        <taxon>Hexapoda</taxon>
        <taxon>Insecta</taxon>
        <taxon>Pterygota</taxon>
        <taxon>Neoptera</taxon>
        <taxon>Endopterygota</taxon>
        <taxon>Coleoptera</taxon>
        <taxon>Polyphaga</taxon>
        <taxon>Cucujiformia</taxon>
        <taxon>Chrysomeloidea</taxon>
        <taxon>Cerambycidae</taxon>
        <taxon>Lamiinae</taxon>
        <taxon>Acanthocinini</taxon>
        <taxon>Exocentrus</taxon>
    </lineage>
</organism>
<dbReference type="InterPro" id="IPR023346">
    <property type="entry name" value="Lysozyme-like_dom_sf"/>
</dbReference>
<keyword evidence="5" id="KW-0326">Glycosidase</keyword>
<evidence type="ECO:0000256" key="7">
    <source>
        <dbReference type="SAM" id="SignalP"/>
    </source>
</evidence>
<dbReference type="GO" id="GO:0031640">
    <property type="term" value="P:killing of cells of another organism"/>
    <property type="evidence" value="ECO:0007669"/>
    <property type="project" value="UniProtKB-KW"/>
</dbReference>
<protein>
    <recommendedName>
        <fullName evidence="2">lysozyme</fullName>
        <ecNumber evidence="2">3.2.1.17</ecNumber>
    </recommendedName>
</protein>
<evidence type="ECO:0000313" key="10">
    <source>
        <dbReference type="Proteomes" id="UP001159042"/>
    </source>
</evidence>
<evidence type="ECO:0000313" key="9">
    <source>
        <dbReference type="EMBL" id="KAJ8925448.1"/>
    </source>
</evidence>
<dbReference type="PROSITE" id="PS00128">
    <property type="entry name" value="GLYCOSYL_HYDROL_F22_1"/>
    <property type="match status" value="1"/>
</dbReference>
<dbReference type="EC" id="3.2.1.17" evidence="2"/>
<comment type="catalytic activity">
    <reaction evidence="1">
        <text>Hydrolysis of (1-&gt;4)-beta-linkages between N-acetylmuramic acid and N-acetyl-D-glucosamine residues in a peptidoglycan and between N-acetyl-D-glucosamine residues in chitodextrins.</text>
        <dbReference type="EC" id="3.2.1.17"/>
    </reaction>
</comment>
<sequence length="142" mass="16004">MNRIIATLCFVVLLNKEVQETQAAKVYTRCGLTRELLNKGFSRSLVGNWVCLIESESGKDTSKVVNKANGSKGLGLFQISSKEWCKFGSAGGKCNIKCEDLINEDITDDSICARKVEKEWGFRAWEGWMRSCYRRILPLPNC</sequence>
<feature type="domain" description="Glycosyl hydrolases family 22 (GH22)" evidence="8">
    <location>
        <begin position="94"/>
        <end position="112"/>
    </location>
</feature>
<keyword evidence="7" id="KW-0732">Signal</keyword>
<evidence type="ECO:0000256" key="2">
    <source>
        <dbReference type="ARBA" id="ARBA00012732"/>
    </source>
</evidence>
<comment type="similarity">
    <text evidence="6">Belongs to the glycosyl hydrolase 22 family.</text>
</comment>
<evidence type="ECO:0000256" key="5">
    <source>
        <dbReference type="ARBA" id="ARBA00023295"/>
    </source>
</evidence>
<dbReference type="InterPro" id="IPR001916">
    <property type="entry name" value="Glyco_hydro_22"/>
</dbReference>
<proteinExistence type="inferred from homology"/>
<comment type="caution">
    <text evidence="9">The sequence shown here is derived from an EMBL/GenBank/DDBJ whole genome shotgun (WGS) entry which is preliminary data.</text>
</comment>
<dbReference type="InterPro" id="IPR019799">
    <property type="entry name" value="Glyco_hydro_22_CS"/>
</dbReference>